<feature type="domain" description="HTH cro/C1-type" evidence="1">
    <location>
        <begin position="6"/>
        <end position="60"/>
    </location>
</feature>
<organism evidence="2 3">
    <name type="scientific">Mesobacillus zeae</name>
    <dbReference type="NCBI Taxonomy" id="1917180"/>
    <lineage>
        <taxon>Bacteria</taxon>
        <taxon>Bacillati</taxon>
        <taxon>Bacillota</taxon>
        <taxon>Bacilli</taxon>
        <taxon>Bacillales</taxon>
        <taxon>Bacillaceae</taxon>
        <taxon>Mesobacillus</taxon>
    </lineage>
</organism>
<dbReference type="Gene3D" id="1.10.260.40">
    <property type="entry name" value="lambda repressor-like DNA-binding domains"/>
    <property type="match status" value="1"/>
</dbReference>
<evidence type="ECO:0000259" key="1">
    <source>
        <dbReference type="PROSITE" id="PS50943"/>
    </source>
</evidence>
<dbReference type="AlphaFoldDB" id="A0A398AUY2"/>
<reference evidence="2 3" key="1">
    <citation type="submission" date="2018-08" db="EMBL/GenBank/DDBJ databases">
        <title>Bacillus jemisoniae sp. nov., Bacillus chryseoplanitiae sp. nov., Bacillus resnikiae sp. nov., and Bacillus frankliniae sp. nov., isolated from Viking spacecraft and associated surfaces.</title>
        <authorList>
            <person name="Seuylemezian A."/>
            <person name="Vaishampayan P."/>
        </authorList>
    </citation>
    <scope>NUCLEOTIDE SEQUENCE [LARGE SCALE GENOMIC DNA]</scope>
    <source>
        <strain evidence="2 3">JJ-247</strain>
    </source>
</reference>
<evidence type="ECO:0000313" key="3">
    <source>
        <dbReference type="Proteomes" id="UP000265816"/>
    </source>
</evidence>
<proteinExistence type="predicted"/>
<dbReference type="Pfam" id="PF01381">
    <property type="entry name" value="HTH_3"/>
    <property type="match status" value="1"/>
</dbReference>
<dbReference type="OrthoDB" id="2896385at2"/>
<dbReference type="Proteomes" id="UP000265816">
    <property type="component" value="Unassembled WGS sequence"/>
</dbReference>
<dbReference type="RefSeq" id="WP_119114888.1">
    <property type="nucleotide sequence ID" value="NZ_CBCSEO010000036.1"/>
</dbReference>
<protein>
    <submittedName>
        <fullName evidence="2">XRE family transcriptional regulator</fullName>
    </submittedName>
</protein>
<dbReference type="InterPro" id="IPR010982">
    <property type="entry name" value="Lambda_DNA-bd_dom_sf"/>
</dbReference>
<dbReference type="PROSITE" id="PS50943">
    <property type="entry name" value="HTH_CROC1"/>
    <property type="match status" value="1"/>
</dbReference>
<dbReference type="CDD" id="cd00093">
    <property type="entry name" value="HTH_XRE"/>
    <property type="match status" value="1"/>
</dbReference>
<gene>
    <name evidence="2" type="ORF">D1970_21475</name>
</gene>
<evidence type="ECO:0000313" key="2">
    <source>
        <dbReference type="EMBL" id="RID81539.1"/>
    </source>
</evidence>
<dbReference type="InterPro" id="IPR001387">
    <property type="entry name" value="Cro/C1-type_HTH"/>
</dbReference>
<dbReference type="SUPFAM" id="SSF47413">
    <property type="entry name" value="lambda repressor-like DNA-binding domains"/>
    <property type="match status" value="1"/>
</dbReference>
<keyword evidence="3" id="KW-1185">Reference proteome</keyword>
<dbReference type="EMBL" id="QWVT01000058">
    <property type="protein sequence ID" value="RID81539.1"/>
    <property type="molecule type" value="Genomic_DNA"/>
</dbReference>
<accession>A0A398AUY2</accession>
<name>A0A398AUY2_9BACI</name>
<comment type="caution">
    <text evidence="2">The sequence shown here is derived from an EMBL/GenBank/DDBJ whole genome shotgun (WGS) entry which is preliminary data.</text>
</comment>
<dbReference type="GO" id="GO:0003677">
    <property type="term" value="F:DNA binding"/>
    <property type="evidence" value="ECO:0007669"/>
    <property type="project" value="InterPro"/>
</dbReference>
<sequence length="78" mass="8879">MNKDIIKFLRKSYNMNQRDFAKLLNVSFALIALVEVGKRRVTSNLESKVKDAFDLDENQMQSITAIVKGISEGVPPFF</sequence>